<feature type="region of interest" description="Disordered" evidence="1">
    <location>
        <begin position="165"/>
        <end position="240"/>
    </location>
</feature>
<keyword evidence="2" id="KW-1133">Transmembrane helix</keyword>
<dbReference type="VEuPathDB" id="PlasmoDB:PVX_114025"/>
<feature type="transmembrane region" description="Helical" evidence="2">
    <location>
        <begin position="759"/>
        <end position="778"/>
    </location>
</feature>
<organism evidence="3 4">
    <name type="scientific">Plasmodium vivax</name>
    <name type="common">malaria parasite P. vivax</name>
    <dbReference type="NCBI Taxonomy" id="5855"/>
    <lineage>
        <taxon>Eukaryota</taxon>
        <taxon>Sar</taxon>
        <taxon>Alveolata</taxon>
        <taxon>Apicomplexa</taxon>
        <taxon>Aconoidasida</taxon>
        <taxon>Haemosporida</taxon>
        <taxon>Plasmodiidae</taxon>
        <taxon>Plasmodium</taxon>
        <taxon>Plasmodium (Plasmodium)</taxon>
    </lineage>
</organism>
<feature type="transmembrane region" description="Helical" evidence="2">
    <location>
        <begin position="587"/>
        <end position="612"/>
    </location>
</feature>
<dbReference type="VEuPathDB" id="PlasmoDB:PVPAM_110035800"/>
<dbReference type="EMBL" id="LT615266">
    <property type="protein sequence ID" value="SCO73679.1"/>
    <property type="molecule type" value="Genomic_DNA"/>
</dbReference>
<feature type="compositionally biased region" description="Basic and acidic residues" evidence="1">
    <location>
        <begin position="219"/>
        <end position="231"/>
    </location>
</feature>
<sequence length="874" mass="96087">METNTNGRKPIEEVSSSTEQLANQKSIANLTSVDNIQNEQINVDENKYNYFNYTQSETLLKNQIHSIANVRTDTQERNIFSEHNLNHPCIDRFQVNLSGQDRGGADGGEADNDYTDAEVQMRNQQDILKILEDEDAHLGLGGAPGLAGPPGMADAPGMVDPPLMADSPLMGVHSGESLLGNAGDAENGKNDSMEIGGEAPKGGLLKEGEVNEDPLARSSHHEVACSGEEHPAGGAPTATEAGAAEGVAAGVAVAGADPTQGDGQPPSHIHAPEEKAEIDVILSRFRGKDGGKDGGKDKSAERCRSKYKDKFLRLFRKAACPNQVKDQPTGMNEVTPVKEGVGGRRRASSTEGSSGGPYIQHYLSGSFNEYNRGHWKGGFHERGFQVRDFQQGNFHQGTPSGAHIPMQIPTGEMQRGVENLGEEPPFGRKKQSSVDPFEGKKQSSVAPFEGKEQSSVAPFWRKSQHVVPPLRESRTCSIKTDDHLTRGLPNEYTAGAYLEAHKGGIETLAAMGAVGAMEAVGPYSPGERPPRGGEQKLSCESIARKIYSLEKVKSFMSNNTFLKDKKDLLQKKRRQLSKEVNFFCRHYNVLMCFFLYIICFAFVTASICYDSWKVHQMELKSKSTQKAVHIDIGATTIRRVEKVSKQNGDVTLSIDKEQTMESLIANEICKPVTKEELEKLLTFLASNNMLRDEQNPVDPTKGELTDEFLVDALKNPAHVGLLNDQKLVLTRKHIFGPTIYNLECKFLAKIKKAGTYHTILLYAILIFLLIPICLLFHILLNYKKGKNVLLVKYISFLFVNVALITMISSLFSVNRAYNIPLCVMHDGSSDICEDGTSIHLMRSSIILLIFSNLFFCKFVHFVRKEGASPSGSIV</sequence>
<evidence type="ECO:0000256" key="2">
    <source>
        <dbReference type="SAM" id="Phobius"/>
    </source>
</evidence>
<dbReference type="VEuPathDB" id="PlasmoDB:PVW1_110037100"/>
<dbReference type="AlphaFoldDB" id="A0A1G4HFN0"/>
<reference evidence="3 4" key="1">
    <citation type="submission" date="2016-07" db="EMBL/GenBank/DDBJ databases">
        <authorList>
            <consortium name="Pathogen Informatics"/>
        </authorList>
    </citation>
    <scope>NUCLEOTIDE SEQUENCE [LARGE SCALE GENOMIC DNA]</scope>
</reference>
<name>A0A1G4HFN0_PLAVI</name>
<keyword evidence="2" id="KW-0472">Membrane</keyword>
<feature type="transmembrane region" description="Helical" evidence="2">
    <location>
        <begin position="790"/>
        <end position="811"/>
    </location>
</feature>
<keyword evidence="2" id="KW-0812">Transmembrane</keyword>
<evidence type="ECO:0000313" key="4">
    <source>
        <dbReference type="Proteomes" id="UP000305196"/>
    </source>
</evidence>
<feature type="region of interest" description="Disordered" evidence="1">
    <location>
        <begin position="422"/>
        <end position="450"/>
    </location>
</feature>
<dbReference type="Proteomes" id="UP000305196">
    <property type="component" value="Chromosome 11"/>
</dbReference>
<accession>A0A1G4HFN0</accession>
<protein>
    <submittedName>
        <fullName evidence="3">Uncharacterized protein</fullName>
    </submittedName>
</protein>
<evidence type="ECO:0000313" key="3">
    <source>
        <dbReference type="EMBL" id="SCO73679.1"/>
    </source>
</evidence>
<dbReference type="VEuPathDB" id="PlasmoDB:PVP01_1131500"/>
<feature type="region of interest" description="Disordered" evidence="1">
    <location>
        <begin position="323"/>
        <end position="357"/>
    </location>
</feature>
<gene>
    <name evidence="3" type="ORF">PVC01_110036900</name>
</gene>
<evidence type="ECO:0000256" key="1">
    <source>
        <dbReference type="SAM" id="MobiDB-lite"/>
    </source>
</evidence>
<proteinExistence type="predicted"/>